<dbReference type="STRING" id="1993.SAMN04489713_107136"/>
<keyword evidence="2" id="KW-0560">Oxidoreductase</keyword>
<dbReference type="Pfam" id="PF00106">
    <property type="entry name" value="adh_short"/>
    <property type="match status" value="1"/>
</dbReference>
<name>A0A1I5I598_9ACTN</name>
<dbReference type="PANTHER" id="PTHR43669">
    <property type="entry name" value="5-KETO-D-GLUCONATE 5-REDUCTASE"/>
    <property type="match status" value="1"/>
</dbReference>
<protein>
    <submittedName>
        <fullName evidence="3">Short-chain dehydrogenase</fullName>
    </submittedName>
</protein>
<dbReference type="PROSITE" id="PS00061">
    <property type="entry name" value="ADH_SHORT"/>
    <property type="match status" value="1"/>
</dbReference>
<dbReference type="RefSeq" id="WP_075021939.1">
    <property type="nucleotide sequence ID" value="NZ_FOVH01000007.1"/>
</dbReference>
<dbReference type="CDD" id="cd05233">
    <property type="entry name" value="SDR_c"/>
    <property type="match status" value="1"/>
</dbReference>
<dbReference type="Proteomes" id="UP000183413">
    <property type="component" value="Unassembled WGS sequence"/>
</dbReference>
<dbReference type="SUPFAM" id="SSF51735">
    <property type="entry name" value="NAD(P)-binding Rossmann-fold domains"/>
    <property type="match status" value="1"/>
</dbReference>
<organism evidence="3 4">
    <name type="scientific">Actinomadura madurae</name>
    <dbReference type="NCBI Taxonomy" id="1993"/>
    <lineage>
        <taxon>Bacteria</taxon>
        <taxon>Bacillati</taxon>
        <taxon>Actinomycetota</taxon>
        <taxon>Actinomycetes</taxon>
        <taxon>Streptosporangiales</taxon>
        <taxon>Thermomonosporaceae</taxon>
        <taxon>Actinomadura</taxon>
    </lineage>
</organism>
<evidence type="ECO:0000313" key="3">
    <source>
        <dbReference type="EMBL" id="SFO55733.1"/>
    </source>
</evidence>
<evidence type="ECO:0000256" key="2">
    <source>
        <dbReference type="ARBA" id="ARBA00023002"/>
    </source>
</evidence>
<evidence type="ECO:0000256" key="1">
    <source>
        <dbReference type="ARBA" id="ARBA00006484"/>
    </source>
</evidence>
<sequence>MSIQGKGVVVTGAGHGIGRAIAARLATEGARVVVNDLGVAATAAVAEDIGGYAVAGDAGSETGVADLVERAQEHLGNIDVWFANAGTEGGVGLDAPEAEWAGALDVNLLGHVRAARRLVPGWVDRGQGRFVVTASAAGLLTMLGSPVYSVTKHGAVAFAEWLSATYRHRGVVVQTICPLGVRTRMYEASGAFQELLNHSDVLSPDELAETVWRAMQDDRFYILPYPEVADYYVGRAGDPERWLRGMNKLQQGLEQKGVST</sequence>
<comment type="similarity">
    <text evidence="1">Belongs to the short-chain dehydrogenases/reductases (SDR) family.</text>
</comment>
<proteinExistence type="inferred from homology"/>
<dbReference type="GO" id="GO:0016491">
    <property type="term" value="F:oxidoreductase activity"/>
    <property type="evidence" value="ECO:0007669"/>
    <property type="project" value="UniProtKB-KW"/>
</dbReference>
<dbReference type="EMBL" id="FOVH01000007">
    <property type="protein sequence ID" value="SFO55733.1"/>
    <property type="molecule type" value="Genomic_DNA"/>
</dbReference>
<dbReference type="InParanoid" id="A0A1I5I598"/>
<evidence type="ECO:0000313" key="4">
    <source>
        <dbReference type="Proteomes" id="UP000183413"/>
    </source>
</evidence>
<dbReference type="InterPro" id="IPR002347">
    <property type="entry name" value="SDR_fam"/>
</dbReference>
<dbReference type="PRINTS" id="PR00081">
    <property type="entry name" value="GDHRDH"/>
</dbReference>
<dbReference type="PANTHER" id="PTHR43669:SF3">
    <property type="entry name" value="ALCOHOL DEHYDROGENASE, PUTATIVE (AFU_ORTHOLOGUE AFUA_3G03445)-RELATED"/>
    <property type="match status" value="1"/>
</dbReference>
<gene>
    <name evidence="3" type="ORF">SAMN04489713_107136</name>
</gene>
<keyword evidence="4" id="KW-1185">Reference proteome</keyword>
<dbReference type="InterPro" id="IPR036291">
    <property type="entry name" value="NAD(P)-bd_dom_sf"/>
</dbReference>
<dbReference type="Gene3D" id="3.40.50.720">
    <property type="entry name" value="NAD(P)-binding Rossmann-like Domain"/>
    <property type="match status" value="1"/>
</dbReference>
<accession>A0A1I5I598</accession>
<reference evidence="3 4" key="1">
    <citation type="submission" date="2016-10" db="EMBL/GenBank/DDBJ databases">
        <authorList>
            <person name="de Groot N.N."/>
        </authorList>
    </citation>
    <scope>NUCLEOTIDE SEQUENCE [LARGE SCALE GENOMIC DNA]</scope>
    <source>
        <strain evidence="3 4">DSM 43067</strain>
    </source>
</reference>
<dbReference type="InterPro" id="IPR020904">
    <property type="entry name" value="Sc_DH/Rdtase_CS"/>
</dbReference>
<dbReference type="AlphaFoldDB" id="A0A1I5I598"/>